<dbReference type="GO" id="GO:0035438">
    <property type="term" value="F:cyclic-di-GMP binding"/>
    <property type="evidence" value="ECO:0007669"/>
    <property type="project" value="InterPro"/>
</dbReference>
<evidence type="ECO:0000313" key="2">
    <source>
        <dbReference type="EMBL" id="APH73220.1"/>
    </source>
</evidence>
<protein>
    <recommendedName>
        <fullName evidence="1">PilZ domain-containing protein</fullName>
    </recommendedName>
</protein>
<accession>A0A1L3SV09</accession>
<dbReference type="KEGG" id="meso:BSQ44_18965"/>
<dbReference type="Proteomes" id="UP000182840">
    <property type="component" value="Chromosome"/>
</dbReference>
<dbReference type="Pfam" id="PF07238">
    <property type="entry name" value="PilZ"/>
    <property type="match status" value="1"/>
</dbReference>
<dbReference type="OrthoDB" id="8479088at2"/>
<reference evidence="3" key="1">
    <citation type="submission" date="2016-11" db="EMBL/GenBank/DDBJ databases">
        <title>Mesorhizobium oceanicum sp. nov., isolated from deep seawater in South China Sea.</title>
        <authorList>
            <person name="Fu G.-Y."/>
        </authorList>
    </citation>
    <scope>NUCLEOTIDE SEQUENCE [LARGE SCALE GENOMIC DNA]</scope>
    <source>
        <strain evidence="3">B7</strain>
    </source>
</reference>
<dbReference type="RefSeq" id="WP_072606691.1">
    <property type="nucleotide sequence ID" value="NZ_CP018171.1"/>
</dbReference>
<dbReference type="InterPro" id="IPR009875">
    <property type="entry name" value="PilZ_domain"/>
</dbReference>
<dbReference type="Gene3D" id="2.40.10.220">
    <property type="entry name" value="predicted glycosyltransferase like domains"/>
    <property type="match status" value="1"/>
</dbReference>
<dbReference type="STRING" id="1670800.BSQ44_18965"/>
<evidence type="ECO:0000313" key="3">
    <source>
        <dbReference type="Proteomes" id="UP000182840"/>
    </source>
</evidence>
<evidence type="ECO:0000259" key="1">
    <source>
        <dbReference type="Pfam" id="PF07238"/>
    </source>
</evidence>
<gene>
    <name evidence="2" type="ORF">BSQ44_18965</name>
</gene>
<organism evidence="2 3">
    <name type="scientific">Aquibium oceanicum</name>
    <dbReference type="NCBI Taxonomy" id="1670800"/>
    <lineage>
        <taxon>Bacteria</taxon>
        <taxon>Pseudomonadati</taxon>
        <taxon>Pseudomonadota</taxon>
        <taxon>Alphaproteobacteria</taxon>
        <taxon>Hyphomicrobiales</taxon>
        <taxon>Phyllobacteriaceae</taxon>
        <taxon>Aquibium</taxon>
    </lineage>
</organism>
<dbReference type="AlphaFoldDB" id="A0A1L3SV09"/>
<proteinExistence type="predicted"/>
<dbReference type="EMBL" id="CP018171">
    <property type="protein sequence ID" value="APH73220.1"/>
    <property type="molecule type" value="Genomic_DNA"/>
</dbReference>
<dbReference type="SUPFAM" id="SSF141371">
    <property type="entry name" value="PilZ domain-like"/>
    <property type="match status" value="1"/>
</dbReference>
<feature type="domain" description="PilZ" evidence="1">
    <location>
        <begin position="4"/>
        <end position="87"/>
    </location>
</feature>
<keyword evidence="3" id="KW-1185">Reference proteome</keyword>
<name>A0A1L3SV09_9HYPH</name>
<sequence>MFFENRRFERYRTCIRVRVQVRGRDYDGFVLDISQGGMRVSTEQVADVWSGDDVRVECEELGLVTGEVRWRSPGRFGIRFDESTNTTAKFEHFRKHLGPVM</sequence>